<evidence type="ECO:0000256" key="4">
    <source>
        <dbReference type="ARBA" id="ARBA00022475"/>
    </source>
</evidence>
<evidence type="ECO:0000256" key="3">
    <source>
        <dbReference type="ARBA" id="ARBA00022448"/>
    </source>
</evidence>
<name>A0ABN6F628_9BACT</name>
<dbReference type="Gene3D" id="1.10.3720.10">
    <property type="entry name" value="MetI-like"/>
    <property type="match status" value="1"/>
</dbReference>
<evidence type="ECO:0000313" key="12">
    <source>
        <dbReference type="Proteomes" id="UP001320148"/>
    </source>
</evidence>
<dbReference type="PANTHER" id="PTHR30614:SF37">
    <property type="entry name" value="AMINO-ACID ABC TRANSPORTER PERMEASE PROTEIN YHDX-RELATED"/>
    <property type="match status" value="1"/>
</dbReference>
<evidence type="ECO:0000256" key="6">
    <source>
        <dbReference type="ARBA" id="ARBA00022970"/>
    </source>
</evidence>
<evidence type="ECO:0000256" key="8">
    <source>
        <dbReference type="ARBA" id="ARBA00023136"/>
    </source>
</evidence>
<evidence type="ECO:0000259" key="10">
    <source>
        <dbReference type="PROSITE" id="PS50928"/>
    </source>
</evidence>
<keyword evidence="12" id="KW-1185">Reference proteome</keyword>
<keyword evidence="3 9" id="KW-0813">Transport</keyword>
<evidence type="ECO:0000256" key="7">
    <source>
        <dbReference type="ARBA" id="ARBA00022989"/>
    </source>
</evidence>
<keyword evidence="6" id="KW-0029">Amino-acid transport</keyword>
<keyword evidence="8 9" id="KW-0472">Membrane</keyword>
<feature type="domain" description="ABC transmembrane type-1" evidence="10">
    <location>
        <begin position="158"/>
        <end position="450"/>
    </location>
</feature>
<dbReference type="NCBIfam" id="TIGR01726">
    <property type="entry name" value="HEQRo_perm_3TM"/>
    <property type="match status" value="1"/>
</dbReference>
<evidence type="ECO:0000256" key="5">
    <source>
        <dbReference type="ARBA" id="ARBA00022692"/>
    </source>
</evidence>
<protein>
    <recommendedName>
        <fullName evidence="10">ABC transmembrane type-1 domain-containing protein</fullName>
    </recommendedName>
</protein>
<keyword evidence="4" id="KW-1003">Cell membrane</keyword>
<comment type="similarity">
    <text evidence="2">Belongs to the binding-protein-dependent transport system permease family. HisMQ subfamily.</text>
</comment>
<accession>A0ABN6F628</accession>
<dbReference type="InterPro" id="IPR000515">
    <property type="entry name" value="MetI-like"/>
</dbReference>
<sequence length="462" mass="50360">MTHTDNGPQREKVAFWRIPAVRAILYQALAIGFLVMMALVIYKNTLANLAKRGIKTGFSFLTNEAGFAIGETSALPLFQGKTLWLLGAILVGVSVVFFLSKKMKKEGKALTDSTPMCLLAAVLLIGVPGAVLWFFPGEVPTIRYSESSNYIAALATGLSNTLKVSIIACVLSTILGLLVALARLSPNWLLSRLARWYVEINRNIPLLMQLFFWYFIVFQGLPSVRKSIELWGIISINNRGLFVPKPIFLAGAAPFIAAVVLALVAIWFYVRHAHRLQDTTGRQLPVLLPSLGILAALPALSALCFGTPFDFDIPRLAGFNFKGGMTMTPEFVALVTGLTIYVSAFNAEIIRSGIESVSRGQREAAYALSLSNAQSMKLVILPQSLRVTVPPMINEYLAVTKSSSLAVAIGYPDVVSVGGTILNQTGQAIEVIGIWMGVYLILSLLISMGMNWYNAKIKLVER</sequence>
<dbReference type="EMBL" id="AP024488">
    <property type="protein sequence ID" value="BCS96981.1"/>
    <property type="molecule type" value="Genomic_DNA"/>
</dbReference>
<organism evidence="11 12">
    <name type="scientific">Desulfoluna limicola</name>
    <dbReference type="NCBI Taxonomy" id="2810562"/>
    <lineage>
        <taxon>Bacteria</taxon>
        <taxon>Pseudomonadati</taxon>
        <taxon>Thermodesulfobacteriota</taxon>
        <taxon>Desulfobacteria</taxon>
        <taxon>Desulfobacterales</taxon>
        <taxon>Desulfolunaceae</taxon>
        <taxon>Desulfoluna</taxon>
    </lineage>
</organism>
<dbReference type="Pfam" id="PF00528">
    <property type="entry name" value="BPD_transp_1"/>
    <property type="match status" value="1"/>
</dbReference>
<keyword evidence="7 9" id="KW-1133">Transmembrane helix</keyword>
<dbReference type="PROSITE" id="PS50928">
    <property type="entry name" value="ABC_TM1"/>
    <property type="match status" value="1"/>
</dbReference>
<dbReference type="InterPro" id="IPR043429">
    <property type="entry name" value="ArtM/GltK/GlnP/TcyL/YhdX-like"/>
</dbReference>
<feature type="transmembrane region" description="Helical" evidence="9">
    <location>
        <begin position="291"/>
        <end position="311"/>
    </location>
</feature>
<gene>
    <name evidence="11" type="ORF">DSLASN_26130</name>
</gene>
<reference evidence="11 12" key="1">
    <citation type="submission" date="2021-02" db="EMBL/GenBank/DDBJ databases">
        <title>Complete genome of Desulfoluna sp. strain ASN36.</title>
        <authorList>
            <person name="Takahashi A."/>
            <person name="Kojima H."/>
            <person name="Fukui M."/>
        </authorList>
    </citation>
    <scope>NUCLEOTIDE SEQUENCE [LARGE SCALE GENOMIC DNA]</scope>
    <source>
        <strain evidence="11 12">ASN36</strain>
    </source>
</reference>
<dbReference type="RefSeq" id="WP_236888416.1">
    <property type="nucleotide sequence ID" value="NZ_AP024488.1"/>
</dbReference>
<evidence type="ECO:0000256" key="9">
    <source>
        <dbReference type="RuleBase" id="RU363032"/>
    </source>
</evidence>
<dbReference type="PANTHER" id="PTHR30614">
    <property type="entry name" value="MEMBRANE COMPONENT OF AMINO ACID ABC TRANSPORTER"/>
    <property type="match status" value="1"/>
</dbReference>
<evidence type="ECO:0000313" key="11">
    <source>
        <dbReference type="EMBL" id="BCS96981.1"/>
    </source>
</evidence>
<feature type="transmembrane region" description="Helical" evidence="9">
    <location>
        <begin position="82"/>
        <end position="100"/>
    </location>
</feature>
<evidence type="ECO:0000256" key="2">
    <source>
        <dbReference type="ARBA" id="ARBA00010072"/>
    </source>
</evidence>
<feature type="transmembrane region" description="Helical" evidence="9">
    <location>
        <begin position="20"/>
        <end position="42"/>
    </location>
</feature>
<proteinExistence type="inferred from homology"/>
<feature type="transmembrane region" description="Helical" evidence="9">
    <location>
        <begin position="164"/>
        <end position="184"/>
    </location>
</feature>
<dbReference type="CDD" id="cd06261">
    <property type="entry name" value="TM_PBP2"/>
    <property type="match status" value="1"/>
</dbReference>
<keyword evidence="5 9" id="KW-0812">Transmembrane</keyword>
<feature type="transmembrane region" description="Helical" evidence="9">
    <location>
        <begin position="204"/>
        <end position="221"/>
    </location>
</feature>
<feature type="transmembrane region" description="Helical" evidence="9">
    <location>
        <begin position="247"/>
        <end position="270"/>
    </location>
</feature>
<dbReference type="SUPFAM" id="SSF161098">
    <property type="entry name" value="MetI-like"/>
    <property type="match status" value="2"/>
</dbReference>
<feature type="transmembrane region" description="Helical" evidence="9">
    <location>
        <begin position="116"/>
        <end position="135"/>
    </location>
</feature>
<dbReference type="InterPro" id="IPR010065">
    <property type="entry name" value="AA_ABC_transptr_permease_3TM"/>
</dbReference>
<dbReference type="Proteomes" id="UP001320148">
    <property type="component" value="Chromosome"/>
</dbReference>
<feature type="transmembrane region" description="Helical" evidence="9">
    <location>
        <begin position="331"/>
        <end position="350"/>
    </location>
</feature>
<comment type="subcellular location">
    <subcellularLocation>
        <location evidence="1">Cell inner membrane</location>
        <topology evidence="1">Multi-pass membrane protein</topology>
    </subcellularLocation>
    <subcellularLocation>
        <location evidence="9">Cell membrane</location>
        <topology evidence="9">Multi-pass membrane protein</topology>
    </subcellularLocation>
</comment>
<feature type="transmembrane region" description="Helical" evidence="9">
    <location>
        <begin position="432"/>
        <end position="453"/>
    </location>
</feature>
<evidence type="ECO:0000256" key="1">
    <source>
        <dbReference type="ARBA" id="ARBA00004429"/>
    </source>
</evidence>
<dbReference type="InterPro" id="IPR035906">
    <property type="entry name" value="MetI-like_sf"/>
</dbReference>